<evidence type="ECO:0000313" key="2">
    <source>
        <dbReference type="EMBL" id="EOY17118.1"/>
    </source>
</evidence>
<dbReference type="InParanoid" id="A0A061FJN5"/>
<evidence type="ECO:0000256" key="1">
    <source>
        <dbReference type="SAM" id="MobiDB-lite"/>
    </source>
</evidence>
<dbReference type="Proteomes" id="UP000026915">
    <property type="component" value="Chromosome 8"/>
</dbReference>
<organism evidence="2 3">
    <name type="scientific">Theobroma cacao</name>
    <name type="common">Cacao</name>
    <name type="synonym">Cocoa</name>
    <dbReference type="NCBI Taxonomy" id="3641"/>
    <lineage>
        <taxon>Eukaryota</taxon>
        <taxon>Viridiplantae</taxon>
        <taxon>Streptophyta</taxon>
        <taxon>Embryophyta</taxon>
        <taxon>Tracheophyta</taxon>
        <taxon>Spermatophyta</taxon>
        <taxon>Magnoliopsida</taxon>
        <taxon>eudicotyledons</taxon>
        <taxon>Gunneridae</taxon>
        <taxon>Pentapetalae</taxon>
        <taxon>rosids</taxon>
        <taxon>malvids</taxon>
        <taxon>Malvales</taxon>
        <taxon>Malvaceae</taxon>
        <taxon>Byttnerioideae</taxon>
        <taxon>Theobroma</taxon>
    </lineage>
</organism>
<evidence type="ECO:0000313" key="3">
    <source>
        <dbReference type="Proteomes" id="UP000026915"/>
    </source>
</evidence>
<feature type="compositionally biased region" description="Basic and acidic residues" evidence="1">
    <location>
        <begin position="127"/>
        <end position="137"/>
    </location>
</feature>
<dbReference type="HOGENOM" id="CLU_1063246_0_0_1"/>
<proteinExistence type="predicted"/>
<dbReference type="AlphaFoldDB" id="A0A061FJN5"/>
<name>A0A061FJN5_THECC</name>
<reference evidence="2 3" key="1">
    <citation type="journal article" date="2013" name="Genome Biol.">
        <title>The genome sequence of the most widely cultivated cacao type and its use to identify candidate genes regulating pod color.</title>
        <authorList>
            <person name="Motamayor J.C."/>
            <person name="Mockaitis K."/>
            <person name="Schmutz J."/>
            <person name="Haiminen N."/>
            <person name="Iii D.L."/>
            <person name="Cornejo O."/>
            <person name="Findley S.D."/>
            <person name="Zheng P."/>
            <person name="Utro F."/>
            <person name="Royaert S."/>
            <person name="Saski C."/>
            <person name="Jenkins J."/>
            <person name="Podicheti R."/>
            <person name="Zhao M."/>
            <person name="Scheffler B.E."/>
            <person name="Stack J.C."/>
            <person name="Feltus F.A."/>
            <person name="Mustiga G.M."/>
            <person name="Amores F."/>
            <person name="Phillips W."/>
            <person name="Marelli J.P."/>
            <person name="May G.D."/>
            <person name="Shapiro H."/>
            <person name="Ma J."/>
            <person name="Bustamante C.D."/>
            <person name="Schnell R.J."/>
            <person name="Main D."/>
            <person name="Gilbert D."/>
            <person name="Parida L."/>
            <person name="Kuhn D.N."/>
        </authorList>
    </citation>
    <scope>NUCLEOTIDE SEQUENCE [LARGE SCALE GENOMIC DNA]</scope>
    <source>
        <strain evidence="3">cv. Matina 1-6</strain>
    </source>
</reference>
<accession>A0A061FJN5</accession>
<protein>
    <submittedName>
        <fullName evidence="2">Uncharacterized protein</fullName>
    </submittedName>
</protein>
<keyword evidence="3" id="KW-1185">Reference proteome</keyword>
<sequence length="262" mass="29753">MIESRCRWLTSLNSCSRSHNGCADLHEEDDKDNIPCRKLLWLVSDESNEAMAAMEERSGKHVHGFSKFDPSIGQRVLLPSVEQRKEKTSDMMDNDCGDRLCRQNMKKKPEMEAQSEENYDGPSIKTGLEKGNKEMKEGSGIANECPTDGDRENKNCSFKEVVSEVFHRIATLEGISKPREARRINYRNLGWLFIWVICRVGARPREGNIPTAYRLCFLLLLGFVVRVAGKIWSELFISFGGSVYNDRVLSAGTFFVSQFLAI</sequence>
<dbReference type="Gramene" id="EOY17118">
    <property type="protein sequence ID" value="EOY17118"/>
    <property type="gene ID" value="TCM_036286"/>
</dbReference>
<feature type="region of interest" description="Disordered" evidence="1">
    <location>
        <begin position="106"/>
        <end position="148"/>
    </location>
</feature>
<gene>
    <name evidence="2" type="ORF">TCM_036286</name>
</gene>
<dbReference type="EMBL" id="CM001886">
    <property type="protein sequence ID" value="EOY17118.1"/>
    <property type="molecule type" value="Genomic_DNA"/>
</dbReference>